<feature type="compositionally biased region" description="Low complexity" evidence="6">
    <location>
        <begin position="11"/>
        <end position="24"/>
    </location>
</feature>
<dbReference type="SUPFAM" id="SSF81665">
    <property type="entry name" value="Calcium ATPase, transmembrane domain M"/>
    <property type="match status" value="1"/>
</dbReference>
<evidence type="ECO:0000256" key="3">
    <source>
        <dbReference type="ARBA" id="ARBA00022967"/>
    </source>
</evidence>
<dbReference type="InterPro" id="IPR008250">
    <property type="entry name" value="ATPase_P-typ_transduc_dom_A_sf"/>
</dbReference>
<feature type="transmembrane region" description="Helical" evidence="7">
    <location>
        <begin position="280"/>
        <end position="307"/>
    </location>
</feature>
<dbReference type="AlphaFoldDB" id="A0A4Q7LMV2"/>
<dbReference type="GO" id="GO:0005886">
    <property type="term" value="C:plasma membrane"/>
    <property type="evidence" value="ECO:0007669"/>
    <property type="project" value="UniProtKB-SubCell"/>
</dbReference>
<dbReference type="GO" id="GO:0016887">
    <property type="term" value="F:ATP hydrolysis activity"/>
    <property type="evidence" value="ECO:0007669"/>
    <property type="project" value="InterPro"/>
</dbReference>
<evidence type="ECO:0000256" key="5">
    <source>
        <dbReference type="ARBA" id="ARBA00023136"/>
    </source>
</evidence>
<evidence type="ECO:0000313" key="9">
    <source>
        <dbReference type="EMBL" id="RZS56116.1"/>
    </source>
</evidence>
<feature type="compositionally biased region" description="Polar residues" evidence="6">
    <location>
        <begin position="1"/>
        <end position="10"/>
    </location>
</feature>
<dbReference type="SFLD" id="SFLDF00027">
    <property type="entry name" value="p-type_atpase"/>
    <property type="match status" value="1"/>
</dbReference>
<dbReference type="Gene3D" id="3.40.1110.10">
    <property type="entry name" value="Calcium-transporting ATPase, cytoplasmic domain N"/>
    <property type="match status" value="1"/>
</dbReference>
<dbReference type="Proteomes" id="UP000293519">
    <property type="component" value="Unassembled WGS sequence"/>
</dbReference>
<feature type="transmembrane region" description="Helical" evidence="7">
    <location>
        <begin position="659"/>
        <end position="676"/>
    </location>
</feature>
<dbReference type="InterPro" id="IPR023214">
    <property type="entry name" value="HAD_sf"/>
</dbReference>
<dbReference type="PRINTS" id="PR00120">
    <property type="entry name" value="HATPASE"/>
</dbReference>
<feature type="transmembrane region" description="Helical" evidence="7">
    <location>
        <begin position="93"/>
        <end position="111"/>
    </location>
</feature>
<organism evidence="9 10">
    <name type="scientific">Microcella putealis</name>
    <dbReference type="NCBI Taxonomy" id="337005"/>
    <lineage>
        <taxon>Bacteria</taxon>
        <taxon>Bacillati</taxon>
        <taxon>Actinomycetota</taxon>
        <taxon>Actinomycetes</taxon>
        <taxon>Micrococcales</taxon>
        <taxon>Microbacteriaceae</taxon>
        <taxon>Microcella</taxon>
    </lineage>
</organism>
<dbReference type="Pfam" id="PF00122">
    <property type="entry name" value="E1-E2_ATPase"/>
    <property type="match status" value="1"/>
</dbReference>
<dbReference type="PANTHER" id="PTHR42861">
    <property type="entry name" value="CALCIUM-TRANSPORTING ATPASE"/>
    <property type="match status" value="1"/>
</dbReference>
<reference evidence="9 10" key="1">
    <citation type="journal article" date="2015" name="Stand. Genomic Sci.">
        <title>Genomic Encyclopedia of Bacterial and Archaeal Type Strains, Phase III: the genomes of soil and plant-associated and newly described type strains.</title>
        <authorList>
            <person name="Whitman W.B."/>
            <person name="Woyke T."/>
            <person name="Klenk H.P."/>
            <person name="Zhou Y."/>
            <person name="Lilburn T.G."/>
            <person name="Beck B.J."/>
            <person name="De Vos P."/>
            <person name="Vandamme P."/>
            <person name="Eisen J.A."/>
            <person name="Garrity G."/>
            <person name="Hugenholtz P."/>
            <person name="Kyrpides N.C."/>
        </authorList>
    </citation>
    <scope>NUCLEOTIDE SEQUENCE [LARGE SCALE GENOMIC DNA]</scope>
    <source>
        <strain evidence="9 10">CV2</strain>
    </source>
</reference>
<proteinExistence type="predicted"/>
<evidence type="ECO:0000313" key="10">
    <source>
        <dbReference type="Proteomes" id="UP000293519"/>
    </source>
</evidence>
<protein>
    <submittedName>
        <fullName evidence="9">Cation-transporting ATPase E</fullName>
    </submittedName>
</protein>
<feature type="transmembrane region" description="Helical" evidence="7">
    <location>
        <begin position="719"/>
        <end position="739"/>
    </location>
</feature>
<keyword evidence="4 7" id="KW-1133">Transmembrane helix</keyword>
<keyword evidence="2 7" id="KW-0812">Transmembrane</keyword>
<feature type="transmembrane region" description="Helical" evidence="7">
    <location>
        <begin position="808"/>
        <end position="826"/>
    </location>
</feature>
<dbReference type="InterPro" id="IPR023299">
    <property type="entry name" value="ATPase_P-typ_cyto_dom_N"/>
</dbReference>
<feature type="domain" description="P-type ATPase A" evidence="8">
    <location>
        <begin position="123"/>
        <end position="222"/>
    </location>
</feature>
<keyword evidence="10" id="KW-1185">Reference proteome</keyword>
<sequence>MTSENATPSSAAPEPAFADPRAADAAAPVVPAARGLSEAEARDRFAQGLGNAMPSSTGRSFWRIMQANLFTLFNGVVGGCFILLLVLGYWQDALFGVFVIANVLIGVGQEFRAKLTLSRLAVLNAPNATVLRDGAPTSIPIARIVMDDVLVLGAGDQVAADAVVIEAHGLEVDESLLTGEADAINAPVDRELLSGSTVVGGRGLARVIRVGANSYAAKITAEAKQFSLVNSELRQALARVITWISWLLVPVGLIAINGQMQALGGWAVAIETGAWREASVGAIAGLIAMIPQGLVFMTSVSLAVGAVKLSQKQVLVQELAAVEGLARVDILCLDKTGTLTEGQLVLDEVEPVGRALAASDPDLPASGLDWRLALAAVGADPQANATAAALREPYPGAGTPEPVARIDFSSHRKWSALQLDDARAAGTWVIGAPDIVLADSASAELTADTLGRTTALAEAGRRVLVLARTEHPLAPVDDGVQPALPAQLAPIAIVSFREKVRDDAPETLRFFAEQGVELCVISGDDPRTVAAVAREAGVAFDGEAMDARKLPDDPAALDEVMAHTRVFGRVVPEQKKQMVLSLQRLGRTVAMTGDGVNDALALKYADMGIAMGSGSAATRAVARLVLLDGQFSRLPRILAEGRQVIANVERLAKLFLSKTTYAVMFAVVFGVLLWEFPLLPRQFSVTDGLTIGLPAIVFALLTNTRVYRPGFLTRAARFCVPKGLTVGVVLISVVGWARFTGDYSLAQIQTAATITLTLTALWVLVTLARPFTWLTALIVAGSYVGLAVVLFAPPAVEFLQFEMPDARLAAVAIGASLVGNLVIEIFHRRVPS</sequence>
<dbReference type="InterPro" id="IPR018303">
    <property type="entry name" value="ATPase_P-typ_P_site"/>
</dbReference>
<dbReference type="Gene3D" id="2.70.150.10">
    <property type="entry name" value="Calcium-transporting ATPase, cytoplasmic transduction domain A"/>
    <property type="match status" value="1"/>
</dbReference>
<dbReference type="SFLD" id="SFLDG00002">
    <property type="entry name" value="C1.7:_P-type_atpase_like"/>
    <property type="match status" value="1"/>
</dbReference>
<evidence type="ECO:0000256" key="1">
    <source>
        <dbReference type="ARBA" id="ARBA00004651"/>
    </source>
</evidence>
<dbReference type="InterPro" id="IPR059000">
    <property type="entry name" value="ATPase_P-type_domA"/>
</dbReference>
<dbReference type="InterPro" id="IPR001757">
    <property type="entry name" value="P_typ_ATPase"/>
</dbReference>
<gene>
    <name evidence="9" type="ORF">EV141_1568</name>
</gene>
<evidence type="ECO:0000256" key="6">
    <source>
        <dbReference type="SAM" id="MobiDB-lite"/>
    </source>
</evidence>
<dbReference type="EMBL" id="SGWW01000003">
    <property type="protein sequence ID" value="RZS56116.1"/>
    <property type="molecule type" value="Genomic_DNA"/>
</dbReference>
<evidence type="ECO:0000256" key="4">
    <source>
        <dbReference type="ARBA" id="ARBA00022989"/>
    </source>
</evidence>
<feature type="region of interest" description="Disordered" evidence="6">
    <location>
        <begin position="1"/>
        <end position="24"/>
    </location>
</feature>
<evidence type="ECO:0000256" key="2">
    <source>
        <dbReference type="ARBA" id="ARBA00022692"/>
    </source>
</evidence>
<accession>A0A4Q7LMV2</accession>
<evidence type="ECO:0000259" key="8">
    <source>
        <dbReference type="Pfam" id="PF00122"/>
    </source>
</evidence>
<dbReference type="PRINTS" id="PR00119">
    <property type="entry name" value="CATATPASE"/>
</dbReference>
<name>A0A4Q7LMV2_9MICO</name>
<comment type="caution">
    <text evidence="9">The sequence shown here is derived from an EMBL/GenBank/DDBJ whole genome shotgun (WGS) entry which is preliminary data.</text>
</comment>
<keyword evidence="5 7" id="KW-0472">Membrane</keyword>
<feature type="transmembrane region" description="Helical" evidence="7">
    <location>
        <begin position="745"/>
        <end position="764"/>
    </location>
</feature>
<feature type="transmembrane region" description="Helical" evidence="7">
    <location>
        <begin position="771"/>
        <end position="796"/>
    </location>
</feature>
<comment type="subcellular location">
    <subcellularLocation>
        <location evidence="1">Cell membrane</location>
        <topology evidence="1">Multi-pass membrane protein</topology>
    </subcellularLocation>
</comment>
<dbReference type="RefSeq" id="WP_241969167.1">
    <property type="nucleotide sequence ID" value="NZ_SGWW01000003.1"/>
</dbReference>
<dbReference type="Gene3D" id="1.20.1110.10">
    <property type="entry name" value="Calcium-transporting ATPase, transmembrane domain"/>
    <property type="match status" value="1"/>
</dbReference>
<keyword evidence="3" id="KW-1278">Translocase</keyword>
<feature type="transmembrane region" description="Helical" evidence="7">
    <location>
        <begin position="688"/>
        <end position="707"/>
    </location>
</feature>
<dbReference type="InterPro" id="IPR044492">
    <property type="entry name" value="P_typ_ATPase_HD_dom"/>
</dbReference>
<feature type="transmembrane region" description="Helical" evidence="7">
    <location>
        <begin position="240"/>
        <end position="260"/>
    </location>
</feature>
<dbReference type="GO" id="GO:0005524">
    <property type="term" value="F:ATP binding"/>
    <property type="evidence" value="ECO:0007669"/>
    <property type="project" value="InterPro"/>
</dbReference>
<dbReference type="NCBIfam" id="TIGR01494">
    <property type="entry name" value="ATPase_P-type"/>
    <property type="match status" value="2"/>
</dbReference>
<dbReference type="SFLD" id="SFLDS00003">
    <property type="entry name" value="Haloacid_Dehalogenase"/>
    <property type="match status" value="1"/>
</dbReference>
<dbReference type="SUPFAM" id="SSF81653">
    <property type="entry name" value="Calcium ATPase, transduction domain A"/>
    <property type="match status" value="1"/>
</dbReference>
<dbReference type="PROSITE" id="PS00154">
    <property type="entry name" value="ATPASE_E1_E2"/>
    <property type="match status" value="1"/>
</dbReference>
<feature type="transmembrane region" description="Helical" evidence="7">
    <location>
        <begin position="69"/>
        <end position="87"/>
    </location>
</feature>
<dbReference type="InterPro" id="IPR023298">
    <property type="entry name" value="ATPase_P-typ_TM_dom_sf"/>
</dbReference>
<dbReference type="InterPro" id="IPR036412">
    <property type="entry name" value="HAD-like_sf"/>
</dbReference>
<evidence type="ECO:0000256" key="7">
    <source>
        <dbReference type="SAM" id="Phobius"/>
    </source>
</evidence>
<dbReference type="Pfam" id="PF00702">
    <property type="entry name" value="Hydrolase"/>
    <property type="match status" value="1"/>
</dbReference>
<dbReference type="Gene3D" id="3.40.50.1000">
    <property type="entry name" value="HAD superfamily/HAD-like"/>
    <property type="match status" value="1"/>
</dbReference>
<dbReference type="SUPFAM" id="SSF56784">
    <property type="entry name" value="HAD-like"/>
    <property type="match status" value="1"/>
</dbReference>